<keyword evidence="9" id="KW-0472">Membrane</keyword>
<dbReference type="Proteomes" id="UP001050691">
    <property type="component" value="Unassembled WGS sequence"/>
</dbReference>
<comment type="subcellular location">
    <subcellularLocation>
        <location evidence="1 10">Endoplasmic reticulum membrane</location>
        <topology evidence="1 10">Multi-pass membrane protein</topology>
    </subcellularLocation>
    <subcellularLocation>
        <location evidence="10">Golgi apparatus membrane</location>
        <topology evidence="10">Multi-pass membrane protein</topology>
    </subcellularLocation>
</comment>
<evidence type="ECO:0000256" key="8">
    <source>
        <dbReference type="ARBA" id="ARBA00023098"/>
    </source>
</evidence>
<evidence type="ECO:0000313" key="12">
    <source>
        <dbReference type="EMBL" id="GJJ13735.1"/>
    </source>
</evidence>
<reference evidence="12" key="1">
    <citation type="submission" date="2021-10" db="EMBL/GenBank/DDBJ databases">
        <title>De novo Genome Assembly of Clathrus columnatus (Basidiomycota, Fungi) Using Illumina and Nanopore Sequence Data.</title>
        <authorList>
            <person name="Ogiso-Tanaka E."/>
            <person name="Itagaki H."/>
            <person name="Hosoya T."/>
            <person name="Hosaka K."/>
        </authorList>
    </citation>
    <scope>NUCLEOTIDE SEQUENCE</scope>
    <source>
        <strain evidence="12">MO-923</strain>
    </source>
</reference>
<evidence type="ECO:0000313" key="13">
    <source>
        <dbReference type="Proteomes" id="UP001050691"/>
    </source>
</evidence>
<dbReference type="InterPro" id="IPR007290">
    <property type="entry name" value="Arv1"/>
</dbReference>
<gene>
    <name evidence="12" type="ORF">Clacol_007991</name>
</gene>
<keyword evidence="7 10" id="KW-0445">Lipid transport</keyword>
<proteinExistence type="inferred from homology"/>
<evidence type="ECO:0000256" key="9">
    <source>
        <dbReference type="ARBA" id="ARBA00023136"/>
    </source>
</evidence>
<accession>A0AAV5AP98</accession>
<name>A0AAV5AP98_9AGAM</name>
<dbReference type="EMBL" id="BPWL01000009">
    <property type="protein sequence ID" value="GJJ13735.1"/>
    <property type="molecule type" value="Genomic_DNA"/>
</dbReference>
<comment type="function">
    <text evidence="10">Regulates also the sphingolipid metabolism.</text>
</comment>
<evidence type="ECO:0000256" key="11">
    <source>
        <dbReference type="SAM" id="MobiDB-lite"/>
    </source>
</evidence>
<dbReference type="GO" id="GO:0032366">
    <property type="term" value="P:intracellular sterol transport"/>
    <property type="evidence" value="ECO:0007669"/>
    <property type="project" value="UniProtKB-UniRule"/>
</dbReference>
<evidence type="ECO:0000256" key="1">
    <source>
        <dbReference type="ARBA" id="ARBA00004477"/>
    </source>
</evidence>
<dbReference type="GO" id="GO:0005789">
    <property type="term" value="C:endoplasmic reticulum membrane"/>
    <property type="evidence" value="ECO:0007669"/>
    <property type="project" value="UniProtKB-SubCell"/>
</dbReference>
<keyword evidence="10" id="KW-0333">Golgi apparatus</keyword>
<feature type="compositionally biased region" description="Basic and acidic residues" evidence="11">
    <location>
        <begin position="96"/>
        <end position="108"/>
    </location>
</feature>
<dbReference type="PANTHER" id="PTHR14467:SF0">
    <property type="entry name" value="PROTEIN ARV1"/>
    <property type="match status" value="1"/>
</dbReference>
<comment type="function">
    <text evidence="10">Mediator of sterol homeostasis involved in sterol uptake, trafficking and distribution into membranes.</text>
</comment>
<dbReference type="GO" id="GO:0006665">
    <property type="term" value="P:sphingolipid metabolic process"/>
    <property type="evidence" value="ECO:0007669"/>
    <property type="project" value="UniProtKB-UniRule"/>
</dbReference>
<sequence length="205" mass="23658">MPICTTCTASVEYLYTLYETKNNLRLKECPKCLSFADPYVEYDTLTLLLDLILLKRGVYRHLLFNRGWPPENHGESSESLRSKRVKFINERERFRRQEPSSIVKESKPENTPTPNAEHARYTNLPILSDLLNLLDEDKLDRHWIVRNVIGGMAAGFGLRVALDCHPSLTALIIMVGWTFKAWVSHFASQWLGITEDAEWMAYSIP</sequence>
<keyword evidence="5 10" id="KW-0256">Endoplasmic reticulum</keyword>
<dbReference type="GO" id="GO:0097036">
    <property type="term" value="P:regulation of plasma membrane sterol distribution"/>
    <property type="evidence" value="ECO:0007669"/>
    <property type="project" value="UniProtKB-UniRule"/>
</dbReference>
<evidence type="ECO:0000256" key="6">
    <source>
        <dbReference type="ARBA" id="ARBA00022989"/>
    </source>
</evidence>
<evidence type="ECO:0000256" key="2">
    <source>
        <dbReference type="ARBA" id="ARBA00009187"/>
    </source>
</evidence>
<keyword evidence="4" id="KW-0812">Transmembrane</keyword>
<evidence type="ECO:0000256" key="10">
    <source>
        <dbReference type="RuleBase" id="RU368065"/>
    </source>
</evidence>
<keyword evidence="8 10" id="KW-0443">Lipid metabolism</keyword>
<comment type="caution">
    <text evidence="12">The sequence shown here is derived from an EMBL/GenBank/DDBJ whole genome shotgun (WGS) entry which is preliminary data.</text>
</comment>
<keyword evidence="10" id="KW-0746">Sphingolipid metabolism</keyword>
<keyword evidence="3 10" id="KW-0813">Transport</keyword>
<dbReference type="PANTHER" id="PTHR14467">
    <property type="entry name" value="ARV1"/>
    <property type="match status" value="1"/>
</dbReference>
<evidence type="ECO:0000256" key="7">
    <source>
        <dbReference type="ARBA" id="ARBA00023055"/>
    </source>
</evidence>
<organism evidence="12 13">
    <name type="scientific">Clathrus columnatus</name>
    <dbReference type="NCBI Taxonomy" id="1419009"/>
    <lineage>
        <taxon>Eukaryota</taxon>
        <taxon>Fungi</taxon>
        <taxon>Dikarya</taxon>
        <taxon>Basidiomycota</taxon>
        <taxon>Agaricomycotina</taxon>
        <taxon>Agaricomycetes</taxon>
        <taxon>Phallomycetidae</taxon>
        <taxon>Phallales</taxon>
        <taxon>Clathraceae</taxon>
        <taxon>Clathrus</taxon>
    </lineage>
</organism>
<feature type="region of interest" description="Disordered" evidence="11">
    <location>
        <begin position="96"/>
        <end position="117"/>
    </location>
</feature>
<comment type="similarity">
    <text evidence="2 10">Belongs to the ARV1 family.</text>
</comment>
<dbReference type="AlphaFoldDB" id="A0AAV5AP98"/>
<protein>
    <recommendedName>
        <fullName evidence="10">Protein ARV</fullName>
    </recommendedName>
</protein>
<dbReference type="GO" id="GO:0000139">
    <property type="term" value="C:Golgi membrane"/>
    <property type="evidence" value="ECO:0007669"/>
    <property type="project" value="UniProtKB-SubCell"/>
</dbReference>
<dbReference type="GO" id="GO:0016125">
    <property type="term" value="P:sterol metabolic process"/>
    <property type="evidence" value="ECO:0007669"/>
    <property type="project" value="UniProtKB-UniRule"/>
</dbReference>
<keyword evidence="6" id="KW-1133">Transmembrane helix</keyword>
<evidence type="ECO:0000256" key="3">
    <source>
        <dbReference type="ARBA" id="ARBA00022448"/>
    </source>
</evidence>
<dbReference type="Pfam" id="PF04161">
    <property type="entry name" value="Arv1"/>
    <property type="match status" value="1"/>
</dbReference>
<evidence type="ECO:0000256" key="4">
    <source>
        <dbReference type="ARBA" id="ARBA00022692"/>
    </source>
</evidence>
<evidence type="ECO:0000256" key="5">
    <source>
        <dbReference type="ARBA" id="ARBA00022824"/>
    </source>
</evidence>
<dbReference type="GO" id="GO:0032541">
    <property type="term" value="C:cortical endoplasmic reticulum"/>
    <property type="evidence" value="ECO:0007669"/>
    <property type="project" value="TreeGrafter"/>
</dbReference>
<keyword evidence="13" id="KW-1185">Reference proteome</keyword>